<proteinExistence type="predicted"/>
<name>A0A7V8RCI1_9SPHN</name>
<dbReference type="GO" id="GO:0016758">
    <property type="term" value="F:hexosyltransferase activity"/>
    <property type="evidence" value="ECO:0007669"/>
    <property type="project" value="UniProtKB-ARBA"/>
</dbReference>
<dbReference type="SUPFAM" id="SSF53448">
    <property type="entry name" value="Nucleotide-diphospho-sugar transferases"/>
    <property type="match status" value="1"/>
</dbReference>
<dbReference type="PANTHER" id="PTHR22916">
    <property type="entry name" value="GLYCOSYLTRANSFERASE"/>
    <property type="match status" value="1"/>
</dbReference>
<keyword evidence="3" id="KW-1185">Reference proteome</keyword>
<dbReference type="AlphaFoldDB" id="A0A7V8RCI1"/>
<accession>A0A7V8RCI1</accession>
<protein>
    <submittedName>
        <fullName evidence="2">Glycosyltransferase family 2 protein</fullName>
    </submittedName>
</protein>
<dbReference type="InterPro" id="IPR001173">
    <property type="entry name" value="Glyco_trans_2-like"/>
</dbReference>
<keyword evidence="2" id="KW-0808">Transferase</keyword>
<dbReference type="Gene3D" id="3.90.550.10">
    <property type="entry name" value="Spore Coat Polysaccharide Biosynthesis Protein SpsA, Chain A"/>
    <property type="match status" value="1"/>
</dbReference>
<dbReference type="Pfam" id="PF00535">
    <property type="entry name" value="Glycos_transf_2"/>
    <property type="match status" value="1"/>
</dbReference>
<dbReference type="RefSeq" id="WP_181266914.1">
    <property type="nucleotide sequence ID" value="NZ_BAAAGB010000001.1"/>
</dbReference>
<dbReference type="InterPro" id="IPR029044">
    <property type="entry name" value="Nucleotide-diphossugar_trans"/>
</dbReference>
<evidence type="ECO:0000259" key="1">
    <source>
        <dbReference type="Pfam" id="PF00535"/>
    </source>
</evidence>
<dbReference type="EMBL" id="VDES01000002">
    <property type="protein sequence ID" value="MBA1373904.1"/>
    <property type="molecule type" value="Genomic_DNA"/>
</dbReference>
<feature type="domain" description="Glycosyltransferase 2-like" evidence="1">
    <location>
        <begin position="21"/>
        <end position="176"/>
    </location>
</feature>
<reference evidence="2 3" key="1">
    <citation type="journal article" date="1994" name="Int. J. Syst. Bacteriol.">
        <title>Phylogenetic positions of novel aerobic, bacteriochlorophyll a-containing bacteria and description of Roseococcus thiosulfatophilus gen. nov., sp. nov., Erythromicrobium ramosum gen. nov., sp. nov., and Erythrobacter litoralis sp. nov.</title>
        <authorList>
            <person name="Yurkov V."/>
            <person name="Stackebrandt E."/>
            <person name="Holmes A."/>
            <person name="Fuerst J.A."/>
            <person name="Hugenholtz P."/>
            <person name="Golecki J."/>
            <person name="Gad'on N."/>
            <person name="Gorlenko V.M."/>
            <person name="Kompantseva E.I."/>
            <person name="Drews G."/>
        </authorList>
    </citation>
    <scope>NUCLEOTIDE SEQUENCE [LARGE SCALE GENOMIC DNA]</scope>
    <source>
        <strain evidence="2 3">KR-99</strain>
    </source>
</reference>
<comment type="caution">
    <text evidence="2">The sequence shown here is derived from an EMBL/GenBank/DDBJ whole genome shotgun (WGS) entry which is preliminary data.</text>
</comment>
<organism evidence="2 3">
    <name type="scientific">Sphingomonas ursincola</name>
    <dbReference type="NCBI Taxonomy" id="56361"/>
    <lineage>
        <taxon>Bacteria</taxon>
        <taxon>Pseudomonadati</taxon>
        <taxon>Pseudomonadota</taxon>
        <taxon>Alphaproteobacteria</taxon>
        <taxon>Sphingomonadales</taxon>
        <taxon>Sphingomonadaceae</taxon>
        <taxon>Sphingomonas</taxon>
    </lineage>
</organism>
<dbReference type="Proteomes" id="UP000589292">
    <property type="component" value="Unassembled WGS sequence"/>
</dbReference>
<sequence length="339" mass="38261">MSSIKPLTEQTSMVQRPVEISFAIACFNGLPHLRPAVQSALSQTDIEVEVIVVDDGSSDGSIAYIRDLALSDPRVVLLQTPSNMGPGGARNLAIEEMKGDWLSVLDADDLIEPYRSRRLIDAAQRLGADLVADDLLVFGEDVAETRFLSGNWPISGDWMTFERYLTDSVLFGKAPNPGFLKPIFHRRLFADHTMRYNPELRIGEDDELVMRMLHSGARYLIVPEPGYRYRKHEASISHRLSPANCGRMVEAEKALRQRFEASGPLPRAYHKRWKALLEAQSFVCSIEQLQNRRFFAAAKTLLAHPSAIRLYRMPIFARFQRLVSRLLPQKTDEIPGLAD</sequence>
<gene>
    <name evidence="2" type="ORF">FG486_06100</name>
</gene>
<dbReference type="CDD" id="cd00761">
    <property type="entry name" value="Glyco_tranf_GTA_type"/>
    <property type="match status" value="1"/>
</dbReference>
<evidence type="ECO:0000313" key="2">
    <source>
        <dbReference type="EMBL" id="MBA1373904.1"/>
    </source>
</evidence>
<dbReference type="PANTHER" id="PTHR22916:SF3">
    <property type="entry name" value="UDP-GLCNAC:BETAGAL BETA-1,3-N-ACETYLGLUCOSAMINYLTRANSFERASE-LIKE PROTEIN 1"/>
    <property type="match status" value="1"/>
</dbReference>
<evidence type="ECO:0000313" key="3">
    <source>
        <dbReference type="Proteomes" id="UP000589292"/>
    </source>
</evidence>